<dbReference type="EMBL" id="CZQD01000019">
    <property type="protein sequence ID" value="CUS56262.1"/>
    <property type="molecule type" value="Genomic_DNA"/>
</dbReference>
<dbReference type="InterPro" id="IPR043135">
    <property type="entry name" value="Fur_C"/>
</dbReference>
<dbReference type="Gene3D" id="1.10.10.10">
    <property type="entry name" value="Winged helix-like DNA-binding domain superfamily/Winged helix DNA-binding domain"/>
    <property type="match status" value="1"/>
</dbReference>
<evidence type="ECO:0000313" key="7">
    <source>
        <dbReference type="EMBL" id="CUS56262.1"/>
    </source>
</evidence>
<evidence type="ECO:0000256" key="2">
    <source>
        <dbReference type="ARBA" id="ARBA00022491"/>
    </source>
</evidence>
<dbReference type="Gene3D" id="3.30.1490.190">
    <property type="match status" value="1"/>
</dbReference>
<dbReference type="InterPro" id="IPR002481">
    <property type="entry name" value="FUR"/>
</dbReference>
<dbReference type="InterPro" id="IPR036390">
    <property type="entry name" value="WH_DNA-bd_sf"/>
</dbReference>
<organism evidence="7">
    <name type="scientific">hydrothermal vent metagenome</name>
    <dbReference type="NCBI Taxonomy" id="652676"/>
    <lineage>
        <taxon>unclassified sequences</taxon>
        <taxon>metagenomes</taxon>
        <taxon>ecological metagenomes</taxon>
    </lineage>
</organism>
<keyword evidence="3" id="KW-0862">Zinc</keyword>
<accession>A0A170PTC5</accession>
<dbReference type="SUPFAM" id="SSF46785">
    <property type="entry name" value="Winged helix' DNA-binding domain"/>
    <property type="match status" value="1"/>
</dbReference>
<evidence type="ECO:0000256" key="6">
    <source>
        <dbReference type="ARBA" id="ARBA00023163"/>
    </source>
</evidence>
<dbReference type="GO" id="GO:0008270">
    <property type="term" value="F:zinc ion binding"/>
    <property type="evidence" value="ECO:0007669"/>
    <property type="project" value="TreeGrafter"/>
</dbReference>
<evidence type="ECO:0000256" key="4">
    <source>
        <dbReference type="ARBA" id="ARBA00023015"/>
    </source>
</evidence>
<dbReference type="GO" id="GO:0045892">
    <property type="term" value="P:negative regulation of DNA-templated transcription"/>
    <property type="evidence" value="ECO:0007669"/>
    <property type="project" value="TreeGrafter"/>
</dbReference>
<name>A0A170PTC5_9ZZZZ</name>
<dbReference type="PANTHER" id="PTHR33202:SF6">
    <property type="entry name" value="ZINC UPTAKE REGULATION PROTEIN"/>
    <property type="match status" value="1"/>
</dbReference>
<dbReference type="GO" id="GO:0000976">
    <property type="term" value="F:transcription cis-regulatory region binding"/>
    <property type="evidence" value="ECO:0007669"/>
    <property type="project" value="TreeGrafter"/>
</dbReference>
<dbReference type="AlphaFoldDB" id="A0A170PTC5"/>
<reference evidence="7" key="1">
    <citation type="submission" date="2015-10" db="EMBL/GenBank/DDBJ databases">
        <authorList>
            <person name="Gilbert D.G."/>
        </authorList>
    </citation>
    <scope>NUCLEOTIDE SEQUENCE</scope>
</reference>
<dbReference type="GO" id="GO:1900376">
    <property type="term" value="P:regulation of secondary metabolite biosynthetic process"/>
    <property type="evidence" value="ECO:0007669"/>
    <property type="project" value="TreeGrafter"/>
</dbReference>
<gene>
    <name evidence="7" type="ORF">MGWOODY_Hyp2055</name>
</gene>
<dbReference type="GO" id="GO:0003700">
    <property type="term" value="F:DNA-binding transcription factor activity"/>
    <property type="evidence" value="ECO:0007669"/>
    <property type="project" value="InterPro"/>
</dbReference>
<keyword evidence="6" id="KW-0804">Transcription</keyword>
<evidence type="ECO:0000256" key="5">
    <source>
        <dbReference type="ARBA" id="ARBA00023125"/>
    </source>
</evidence>
<keyword evidence="5" id="KW-0238">DNA-binding</keyword>
<dbReference type="PANTHER" id="PTHR33202">
    <property type="entry name" value="ZINC UPTAKE REGULATION PROTEIN"/>
    <property type="match status" value="1"/>
</dbReference>
<comment type="similarity">
    <text evidence="1">Belongs to the Fur family.</text>
</comment>
<dbReference type="InterPro" id="IPR036388">
    <property type="entry name" value="WH-like_DNA-bd_sf"/>
</dbReference>
<protein>
    <submittedName>
        <fullName evidence="7">Zinc uptake regulation protein ZUR</fullName>
    </submittedName>
</protein>
<proteinExistence type="inferred from homology"/>
<sequence length="342" mass="37130">MLACLFPYSGASGGGVGLPAALGRQLAIILARSCGKNKAGECPQICHTGWCALDEDIAQIRVVLDPADEIEPGERIQCPRDRWLGDIQVLGQAAYRMGSRCQRDRHQNGLLARGQIGRVRTHRRRYGTSPQFTFALRQCHLSTLIVRLIGESQLICGLRLGGLSCKAGDRGLHIPAETHDIAGMAQSHSHIHANTPCSPQDVDAFLNEAETLVMRRGQRMTRIRRKVLRLLLESTAPAKAYDLLANLDGEGSAKPPTIYRALDFLQETGLAHKIESLNAYVACGHASHNHSAVFLICDTCHGAEELHATATNEALDAETTAAGFQMSRAVVEVRGKCRDCAA</sequence>
<keyword evidence="2" id="KW-0678">Repressor</keyword>
<keyword evidence="4" id="KW-0805">Transcription regulation</keyword>
<dbReference type="GO" id="GO:0005829">
    <property type="term" value="C:cytosol"/>
    <property type="evidence" value="ECO:0007669"/>
    <property type="project" value="TreeGrafter"/>
</dbReference>
<evidence type="ECO:0000256" key="3">
    <source>
        <dbReference type="ARBA" id="ARBA00022833"/>
    </source>
</evidence>
<dbReference type="Pfam" id="PF01475">
    <property type="entry name" value="FUR"/>
    <property type="match status" value="1"/>
</dbReference>
<evidence type="ECO:0000256" key="1">
    <source>
        <dbReference type="ARBA" id="ARBA00007957"/>
    </source>
</evidence>